<organism evidence="2 3">
    <name type="scientific">Toxocara canis</name>
    <name type="common">Canine roundworm</name>
    <dbReference type="NCBI Taxonomy" id="6265"/>
    <lineage>
        <taxon>Eukaryota</taxon>
        <taxon>Metazoa</taxon>
        <taxon>Ecdysozoa</taxon>
        <taxon>Nematoda</taxon>
        <taxon>Chromadorea</taxon>
        <taxon>Rhabditida</taxon>
        <taxon>Spirurina</taxon>
        <taxon>Ascaridomorpha</taxon>
        <taxon>Ascaridoidea</taxon>
        <taxon>Toxocaridae</taxon>
        <taxon>Toxocara</taxon>
    </lineage>
</organism>
<dbReference type="EMBL" id="JPKZ01002217">
    <property type="protein sequence ID" value="KHN77831.1"/>
    <property type="molecule type" value="Genomic_DNA"/>
</dbReference>
<dbReference type="OrthoDB" id="3824970at2759"/>
<accession>A0A0B2V334</accession>
<proteinExistence type="predicted"/>
<keyword evidence="1" id="KW-0812">Transmembrane</keyword>
<evidence type="ECO:0000313" key="3">
    <source>
        <dbReference type="Proteomes" id="UP000031036"/>
    </source>
</evidence>
<sequence>MFNFQRSLRANTETKEMPQIIFDPLGGLNSFVRQIPVPTLNSYIMLSVLLTFGSAYYMADLFHDNELNDMVAVRIHSVIPERFSAVGDFLASSVVFRQVYYSFLNPTSIWVSINAVCSLTAISGKILLYLTFGDLTVQVEIELSLVITTAQWGRKGGCGDGCLIYSCAVEGRGRDIMIPLTSKLAAREKKGSAAD</sequence>
<reference evidence="2 3" key="1">
    <citation type="submission" date="2014-11" db="EMBL/GenBank/DDBJ databases">
        <title>Genetic blueprint of the zoonotic pathogen Toxocara canis.</title>
        <authorList>
            <person name="Zhu X.-Q."/>
            <person name="Korhonen P.K."/>
            <person name="Cai H."/>
            <person name="Young N.D."/>
            <person name="Nejsum P."/>
            <person name="von Samson-Himmelstjerna G."/>
            <person name="Boag P.R."/>
            <person name="Tan P."/>
            <person name="Li Q."/>
            <person name="Min J."/>
            <person name="Yang Y."/>
            <person name="Wang X."/>
            <person name="Fang X."/>
            <person name="Hall R.S."/>
            <person name="Hofmann A."/>
            <person name="Sternberg P.W."/>
            <person name="Jex A.R."/>
            <person name="Gasser R.B."/>
        </authorList>
    </citation>
    <scope>NUCLEOTIDE SEQUENCE [LARGE SCALE GENOMIC DNA]</scope>
    <source>
        <strain evidence="2">PN_DK_2014</strain>
    </source>
</reference>
<evidence type="ECO:0000256" key="1">
    <source>
        <dbReference type="SAM" id="Phobius"/>
    </source>
</evidence>
<protein>
    <submittedName>
        <fullName evidence="2">E3 ubiquitin-protein ligase hrd-like protein 1</fullName>
    </submittedName>
</protein>
<dbReference type="AlphaFoldDB" id="A0A0B2V334"/>
<gene>
    <name evidence="2" type="primary">hrdl-1</name>
    <name evidence="2" type="ORF">Tcan_05034</name>
</gene>
<feature type="transmembrane region" description="Helical" evidence="1">
    <location>
        <begin position="40"/>
        <end position="59"/>
    </location>
</feature>
<comment type="caution">
    <text evidence="2">The sequence shown here is derived from an EMBL/GenBank/DDBJ whole genome shotgun (WGS) entry which is preliminary data.</text>
</comment>
<keyword evidence="3" id="KW-1185">Reference proteome</keyword>
<keyword evidence="1" id="KW-0472">Membrane</keyword>
<keyword evidence="1" id="KW-1133">Transmembrane helix</keyword>
<dbReference type="STRING" id="6265.A0A0B2V334"/>
<feature type="transmembrane region" description="Helical" evidence="1">
    <location>
        <begin position="109"/>
        <end position="130"/>
    </location>
</feature>
<dbReference type="Proteomes" id="UP000031036">
    <property type="component" value="Unassembled WGS sequence"/>
</dbReference>
<evidence type="ECO:0000313" key="2">
    <source>
        <dbReference type="EMBL" id="KHN77831.1"/>
    </source>
</evidence>
<name>A0A0B2V334_TOXCA</name>